<dbReference type="InterPro" id="IPR023299">
    <property type="entry name" value="ATPase_P-typ_cyto_dom_N"/>
</dbReference>
<keyword evidence="3" id="KW-0104">Cadmium</keyword>
<evidence type="ECO:0000256" key="8">
    <source>
        <dbReference type="ARBA" id="ARBA00023136"/>
    </source>
</evidence>
<feature type="transmembrane region" description="Helical" evidence="11">
    <location>
        <begin position="598"/>
        <end position="615"/>
    </location>
</feature>
<dbReference type="GO" id="GO:0008551">
    <property type="term" value="F:P-type cadmium transporter activity"/>
    <property type="evidence" value="ECO:0007669"/>
    <property type="project" value="UniProtKB-EC"/>
</dbReference>
<dbReference type="FunFam" id="2.70.150.10:FF:000002">
    <property type="entry name" value="Copper-transporting ATPase 1, putative"/>
    <property type="match status" value="1"/>
</dbReference>
<dbReference type="Proteomes" id="UP000065807">
    <property type="component" value="Chromosome"/>
</dbReference>
<keyword evidence="11" id="KW-1003">Cell membrane</keyword>
<dbReference type="GO" id="GO:0005886">
    <property type="term" value="C:plasma membrane"/>
    <property type="evidence" value="ECO:0007669"/>
    <property type="project" value="UniProtKB-SubCell"/>
</dbReference>
<dbReference type="InterPro" id="IPR001757">
    <property type="entry name" value="P_typ_ATPase"/>
</dbReference>
<dbReference type="PATRIC" id="fig|1555112.3.peg.3379"/>
<feature type="transmembrane region" description="Helical" evidence="11">
    <location>
        <begin position="7"/>
        <end position="24"/>
    </location>
</feature>
<dbReference type="STRING" id="1555112.LIP_3345"/>
<dbReference type="InterPro" id="IPR023298">
    <property type="entry name" value="ATPase_P-typ_TM_dom_sf"/>
</dbReference>
<keyword evidence="11" id="KW-0547">Nucleotide-binding</keyword>
<dbReference type="Gene3D" id="3.40.1110.10">
    <property type="entry name" value="Calcium-transporting ATPase, cytoplasmic domain N"/>
    <property type="match status" value="1"/>
</dbReference>
<evidence type="ECO:0000259" key="13">
    <source>
        <dbReference type="Pfam" id="PF00122"/>
    </source>
</evidence>
<dbReference type="InterPro" id="IPR023214">
    <property type="entry name" value="HAD_sf"/>
</dbReference>
<dbReference type="PANTHER" id="PTHR48085:SF5">
    <property type="entry name" value="CADMIUM_ZINC-TRANSPORTING ATPASE HMA4-RELATED"/>
    <property type="match status" value="1"/>
</dbReference>
<dbReference type="InterPro" id="IPR036412">
    <property type="entry name" value="HAD-like_sf"/>
</dbReference>
<dbReference type="InterPro" id="IPR008250">
    <property type="entry name" value="ATPase_P-typ_transduc_dom_A_sf"/>
</dbReference>
<dbReference type="SUPFAM" id="SSF81665">
    <property type="entry name" value="Calcium ATPase, transmembrane domain M"/>
    <property type="match status" value="1"/>
</dbReference>
<feature type="region of interest" description="Disordered" evidence="12">
    <location>
        <begin position="661"/>
        <end position="681"/>
    </location>
</feature>
<dbReference type="GO" id="GO:0016887">
    <property type="term" value="F:ATP hydrolysis activity"/>
    <property type="evidence" value="ECO:0007669"/>
    <property type="project" value="InterPro"/>
</dbReference>
<feature type="transmembrane region" description="Helical" evidence="11">
    <location>
        <begin position="253"/>
        <end position="280"/>
    </location>
</feature>
<dbReference type="InterPro" id="IPR051014">
    <property type="entry name" value="Cation_Transport_ATPase_IB"/>
</dbReference>
<feature type="region of interest" description="Disordered" evidence="12">
    <location>
        <begin position="362"/>
        <end position="384"/>
    </location>
</feature>
<dbReference type="InterPro" id="IPR059000">
    <property type="entry name" value="ATPase_P-type_domA"/>
</dbReference>
<dbReference type="SUPFAM" id="SSF56784">
    <property type="entry name" value="HAD-like"/>
    <property type="match status" value="1"/>
</dbReference>
<keyword evidence="5 11" id="KW-0479">Metal-binding</keyword>
<dbReference type="SUPFAM" id="SSF81653">
    <property type="entry name" value="Calcium ATPase, transduction domain A"/>
    <property type="match status" value="1"/>
</dbReference>
<accession>A0A0K2SQ91</accession>
<feature type="domain" description="P-type ATPase A" evidence="13">
    <location>
        <begin position="116"/>
        <end position="212"/>
    </location>
</feature>
<dbReference type="Gene3D" id="2.70.150.10">
    <property type="entry name" value="Calcium-transporting ATPase, cytoplasmic transduction domain A"/>
    <property type="match status" value="1"/>
</dbReference>
<comment type="similarity">
    <text evidence="2 11">Belongs to the cation transport ATPase (P-type) (TC 3.A.3) family. Type IB subfamily.</text>
</comment>
<keyword evidence="8 11" id="KW-0472">Membrane</keyword>
<dbReference type="Gene3D" id="3.40.50.1000">
    <property type="entry name" value="HAD superfamily/HAD-like"/>
    <property type="match status" value="1"/>
</dbReference>
<evidence type="ECO:0000256" key="1">
    <source>
        <dbReference type="ARBA" id="ARBA00004651"/>
    </source>
</evidence>
<evidence type="ECO:0000256" key="5">
    <source>
        <dbReference type="ARBA" id="ARBA00022723"/>
    </source>
</evidence>
<dbReference type="PROSITE" id="PS00154">
    <property type="entry name" value="ATPASE_E1_E2"/>
    <property type="match status" value="1"/>
</dbReference>
<dbReference type="EC" id="7.2.2.21" evidence="9"/>
<dbReference type="GO" id="GO:0046872">
    <property type="term" value="F:metal ion binding"/>
    <property type="evidence" value="ECO:0007669"/>
    <property type="project" value="UniProtKB-KW"/>
</dbReference>
<dbReference type="PRINTS" id="PR00119">
    <property type="entry name" value="CATATPASE"/>
</dbReference>
<evidence type="ECO:0000256" key="2">
    <source>
        <dbReference type="ARBA" id="ARBA00006024"/>
    </source>
</evidence>
<evidence type="ECO:0000256" key="3">
    <source>
        <dbReference type="ARBA" id="ARBA00022539"/>
    </source>
</evidence>
<comment type="catalytic activity">
    <reaction evidence="10">
        <text>Cd(2+)(in) + ATP + H2O = Cd(2+)(out) + ADP + phosphate + H(+)</text>
        <dbReference type="Rhea" id="RHEA:12132"/>
        <dbReference type="ChEBI" id="CHEBI:15377"/>
        <dbReference type="ChEBI" id="CHEBI:15378"/>
        <dbReference type="ChEBI" id="CHEBI:30616"/>
        <dbReference type="ChEBI" id="CHEBI:43474"/>
        <dbReference type="ChEBI" id="CHEBI:48775"/>
        <dbReference type="ChEBI" id="CHEBI:456216"/>
        <dbReference type="EC" id="7.2.2.21"/>
    </reaction>
</comment>
<dbReference type="PANTHER" id="PTHR48085">
    <property type="entry name" value="CADMIUM/ZINC-TRANSPORTING ATPASE HMA2-RELATED"/>
    <property type="match status" value="1"/>
</dbReference>
<gene>
    <name evidence="14" type="ORF">LIP_3345</name>
</gene>
<protein>
    <recommendedName>
        <fullName evidence="9">Cd(2+)-exporting ATPase</fullName>
        <ecNumber evidence="9">7.2.2.21</ecNumber>
    </recommendedName>
</protein>
<name>A0A0K2SQ91_LIMPI</name>
<dbReference type="SFLD" id="SFLDG00002">
    <property type="entry name" value="C1.7:_P-type_atpase_like"/>
    <property type="match status" value="1"/>
</dbReference>
<dbReference type="GO" id="GO:0005524">
    <property type="term" value="F:ATP binding"/>
    <property type="evidence" value="ECO:0007669"/>
    <property type="project" value="UniProtKB-UniRule"/>
</dbReference>
<dbReference type="InterPro" id="IPR027256">
    <property type="entry name" value="P-typ_ATPase_IB"/>
</dbReference>
<dbReference type="Pfam" id="PF00122">
    <property type="entry name" value="E1-E2_ATPase"/>
    <property type="match status" value="1"/>
</dbReference>
<dbReference type="SFLD" id="SFLDS00003">
    <property type="entry name" value="Haloacid_Dehalogenase"/>
    <property type="match status" value="1"/>
</dbReference>
<sequence length="681" mass="71337">MGKERPPWLWPGVAALLMGAGWVAGRAGFAAVAEAGMVAAALVSGLPIGRKAWAGLRMGSLGIDALVTLAAAGAIAIGEAWEAAAVTFLFSLGEVLEGASLARARRALEDLVSWMPETARVDRGGWVDVPVEEIRQGERLALRSGEKLPVDGEVVAGRATVDTSRVTGESMPELREPGDRVIAGSIVQAGYLEVVATRVGAESTFQKVVALVLEAQESKPRVQAFLERFGRLYTPMVLLLAAGSLVVTRDVRLALTLLVVACPGALVMAAPVSLMSGLAMAARHGVLVRRASVLEALARLDTVVFDKTGTLTQGAPAVVATHTFHGWSEKGVLGDAVALEARSEHPLAGAVLAAARELGVTSGERSSRPSVSGDRPAAAEDTPWPVDELEVLPGRGLVARVQRESTGGSALLPPRVIHVGSVRLVQEGEIRLPDEARPVLEAEEAAGRTVVLVAEDRRVVGLLALEDPPRPEAAGAIAWLRKLGIRSLVILSGDRPAPVTALGRALGVDEARGGLLPQEKHAEVARLARAGHRMGMVGDGINDGPALSRADVAFAMGLGGTDLARGLADVVVAWDHLTQVPLAIELARSVVRDVRQNVALGVLTAGLLLAAVLAGEAHLGAAMLVHQLSVLAVIGNGLRLFLYRPRHENLSLQRDRPVSGTFALPKLGRSHRTREGSSQVR</sequence>
<dbReference type="KEGG" id="lpil:LIP_3345"/>
<reference evidence="15" key="1">
    <citation type="submission" date="2015-07" db="EMBL/GenBank/DDBJ databases">
        <title>Complete genome sequence and phylogenetic analysis of Limnochorda pilosa.</title>
        <authorList>
            <person name="Watanabe M."/>
            <person name="Kojima H."/>
            <person name="Fukui M."/>
        </authorList>
    </citation>
    <scope>NUCLEOTIDE SEQUENCE [LARGE SCALE GENOMIC DNA]</scope>
    <source>
        <strain evidence="15">HC45</strain>
    </source>
</reference>
<organism evidence="14 15">
    <name type="scientific">Limnochorda pilosa</name>
    <dbReference type="NCBI Taxonomy" id="1555112"/>
    <lineage>
        <taxon>Bacteria</taxon>
        <taxon>Bacillati</taxon>
        <taxon>Bacillota</taxon>
        <taxon>Limnochordia</taxon>
        <taxon>Limnochordales</taxon>
        <taxon>Limnochordaceae</taxon>
        <taxon>Limnochorda</taxon>
    </lineage>
</organism>
<dbReference type="NCBIfam" id="TIGR01494">
    <property type="entry name" value="ATPase_P-type"/>
    <property type="match status" value="2"/>
</dbReference>
<evidence type="ECO:0000256" key="10">
    <source>
        <dbReference type="ARBA" id="ARBA00049338"/>
    </source>
</evidence>
<keyword evidence="15" id="KW-1185">Reference proteome</keyword>
<comment type="subcellular location">
    <subcellularLocation>
        <location evidence="1">Cell membrane</location>
        <topology evidence="1">Multi-pass membrane protein</topology>
    </subcellularLocation>
</comment>
<feature type="transmembrane region" description="Helical" evidence="11">
    <location>
        <begin position="229"/>
        <end position="247"/>
    </location>
</feature>
<keyword evidence="7 11" id="KW-1133">Transmembrane helix</keyword>
<keyword evidence="11" id="KW-0067">ATP-binding</keyword>
<proteinExistence type="inferred from homology"/>
<reference evidence="15" key="2">
    <citation type="journal article" date="2016" name="Int. J. Syst. Evol. Microbiol.">
        <title>Complete genome sequence and cell structure of Limnochorda pilosa, a Gram-negative spore-former within the phylum Firmicutes.</title>
        <authorList>
            <person name="Watanabe M."/>
            <person name="Kojima H."/>
            <person name="Fukui M."/>
        </authorList>
    </citation>
    <scope>NUCLEOTIDE SEQUENCE [LARGE SCALE GENOMIC DNA]</scope>
    <source>
        <strain evidence="15">HC45</strain>
    </source>
</reference>
<evidence type="ECO:0000256" key="12">
    <source>
        <dbReference type="SAM" id="MobiDB-lite"/>
    </source>
</evidence>
<evidence type="ECO:0000256" key="4">
    <source>
        <dbReference type="ARBA" id="ARBA00022692"/>
    </source>
</evidence>
<keyword evidence="14" id="KW-0378">Hydrolase</keyword>
<evidence type="ECO:0000313" key="14">
    <source>
        <dbReference type="EMBL" id="BAS29157.1"/>
    </source>
</evidence>
<feature type="transmembrane region" description="Helical" evidence="11">
    <location>
        <begin position="30"/>
        <end position="49"/>
    </location>
</feature>
<dbReference type="InterPro" id="IPR044492">
    <property type="entry name" value="P_typ_ATPase_HD_dom"/>
</dbReference>
<keyword evidence="6" id="KW-1278">Translocase</keyword>
<dbReference type="SFLD" id="SFLDF00027">
    <property type="entry name" value="p-type_atpase"/>
    <property type="match status" value="1"/>
</dbReference>
<dbReference type="InterPro" id="IPR018303">
    <property type="entry name" value="ATPase_P-typ_P_site"/>
</dbReference>
<dbReference type="AlphaFoldDB" id="A0A0K2SQ91"/>
<keyword evidence="4 11" id="KW-0812">Transmembrane</keyword>
<dbReference type="Pfam" id="PF00702">
    <property type="entry name" value="Hydrolase"/>
    <property type="match status" value="1"/>
</dbReference>
<feature type="transmembrane region" description="Helical" evidence="11">
    <location>
        <begin position="621"/>
        <end position="642"/>
    </location>
</feature>
<evidence type="ECO:0000256" key="11">
    <source>
        <dbReference type="RuleBase" id="RU362081"/>
    </source>
</evidence>
<evidence type="ECO:0000256" key="7">
    <source>
        <dbReference type="ARBA" id="ARBA00022989"/>
    </source>
</evidence>
<dbReference type="EMBL" id="AP014924">
    <property type="protein sequence ID" value="BAS29157.1"/>
    <property type="molecule type" value="Genomic_DNA"/>
</dbReference>
<evidence type="ECO:0000313" key="15">
    <source>
        <dbReference type="Proteomes" id="UP000065807"/>
    </source>
</evidence>
<dbReference type="NCBIfam" id="TIGR01525">
    <property type="entry name" value="ATPase-IB_hvy"/>
    <property type="match status" value="1"/>
</dbReference>
<evidence type="ECO:0000256" key="9">
    <source>
        <dbReference type="ARBA" id="ARBA00039103"/>
    </source>
</evidence>
<evidence type="ECO:0000256" key="6">
    <source>
        <dbReference type="ARBA" id="ARBA00022967"/>
    </source>
</evidence>